<dbReference type="PROSITE" id="PS50850">
    <property type="entry name" value="MFS"/>
    <property type="match status" value="1"/>
</dbReference>
<dbReference type="Gene3D" id="1.20.1250.20">
    <property type="entry name" value="MFS general substrate transporter like domains"/>
    <property type="match status" value="1"/>
</dbReference>
<feature type="transmembrane region" description="Helical" evidence="6">
    <location>
        <begin position="411"/>
        <end position="433"/>
    </location>
</feature>
<dbReference type="GO" id="GO:0015174">
    <property type="term" value="F:basic amino acid transmembrane transporter activity"/>
    <property type="evidence" value="ECO:0007669"/>
    <property type="project" value="TreeGrafter"/>
</dbReference>
<dbReference type="InterPro" id="IPR011701">
    <property type="entry name" value="MFS"/>
</dbReference>
<feature type="transmembrane region" description="Helical" evidence="6">
    <location>
        <begin position="518"/>
        <end position="535"/>
    </location>
</feature>
<gene>
    <name evidence="8" type="ORF">N7458_005898</name>
</gene>
<evidence type="ECO:0000313" key="9">
    <source>
        <dbReference type="Proteomes" id="UP001213681"/>
    </source>
</evidence>
<keyword evidence="2 6" id="KW-0812">Transmembrane</keyword>
<feature type="transmembrane region" description="Helical" evidence="6">
    <location>
        <begin position="115"/>
        <end position="138"/>
    </location>
</feature>
<evidence type="ECO:0000256" key="3">
    <source>
        <dbReference type="ARBA" id="ARBA00022989"/>
    </source>
</evidence>
<evidence type="ECO:0000256" key="6">
    <source>
        <dbReference type="SAM" id="Phobius"/>
    </source>
</evidence>
<feature type="transmembrane region" description="Helical" evidence="6">
    <location>
        <begin position="43"/>
        <end position="60"/>
    </location>
</feature>
<dbReference type="PANTHER" id="PTHR23501:SF33">
    <property type="entry name" value="MAJOR FACILITATOR SUPERFAMILY (MFS) PROFILE DOMAIN-CONTAINING PROTEIN"/>
    <property type="match status" value="1"/>
</dbReference>
<evidence type="ECO:0000259" key="7">
    <source>
        <dbReference type="PROSITE" id="PS50850"/>
    </source>
</evidence>
<feature type="non-terminal residue" evidence="8">
    <location>
        <position position="1"/>
    </location>
</feature>
<protein>
    <recommendedName>
        <fullName evidence="7">Major facilitator superfamily (MFS) profile domain-containing protein</fullName>
    </recommendedName>
</protein>
<dbReference type="EMBL" id="JAPVEA010000006">
    <property type="protein sequence ID" value="KAJ5449449.1"/>
    <property type="molecule type" value="Genomic_DNA"/>
</dbReference>
<keyword evidence="3 6" id="KW-1133">Transmembrane helix</keyword>
<feature type="transmembrane region" description="Helical" evidence="6">
    <location>
        <begin position="144"/>
        <end position="164"/>
    </location>
</feature>
<dbReference type="PANTHER" id="PTHR23501">
    <property type="entry name" value="MAJOR FACILITATOR SUPERFAMILY"/>
    <property type="match status" value="1"/>
</dbReference>
<dbReference type="AlphaFoldDB" id="A0AAD6C3Q6"/>
<dbReference type="InterPro" id="IPR020846">
    <property type="entry name" value="MFS_dom"/>
</dbReference>
<dbReference type="Proteomes" id="UP001213681">
    <property type="component" value="Unassembled WGS sequence"/>
</dbReference>
<organism evidence="8 9">
    <name type="scientific">Penicillium daleae</name>
    <dbReference type="NCBI Taxonomy" id="63821"/>
    <lineage>
        <taxon>Eukaryota</taxon>
        <taxon>Fungi</taxon>
        <taxon>Dikarya</taxon>
        <taxon>Ascomycota</taxon>
        <taxon>Pezizomycotina</taxon>
        <taxon>Eurotiomycetes</taxon>
        <taxon>Eurotiomycetidae</taxon>
        <taxon>Eurotiales</taxon>
        <taxon>Aspergillaceae</taxon>
        <taxon>Penicillium</taxon>
    </lineage>
</organism>
<feature type="transmembrane region" description="Helical" evidence="6">
    <location>
        <begin position="445"/>
        <end position="466"/>
    </location>
</feature>
<keyword evidence="4 6" id="KW-0472">Membrane</keyword>
<feature type="transmembrane region" description="Helical" evidence="6">
    <location>
        <begin position="201"/>
        <end position="223"/>
    </location>
</feature>
<dbReference type="GeneID" id="81599523"/>
<comment type="subcellular location">
    <subcellularLocation>
        <location evidence="1">Membrane</location>
        <topology evidence="1">Multi-pass membrane protein</topology>
    </subcellularLocation>
</comment>
<evidence type="ECO:0000256" key="4">
    <source>
        <dbReference type="ARBA" id="ARBA00023136"/>
    </source>
</evidence>
<dbReference type="InterPro" id="IPR036259">
    <property type="entry name" value="MFS_trans_sf"/>
</dbReference>
<proteinExistence type="predicted"/>
<reference evidence="8" key="1">
    <citation type="submission" date="2022-12" db="EMBL/GenBank/DDBJ databases">
        <authorList>
            <person name="Petersen C."/>
        </authorList>
    </citation>
    <scope>NUCLEOTIDE SEQUENCE</scope>
    <source>
        <strain evidence="8">IBT 16125</strain>
    </source>
</reference>
<evidence type="ECO:0000313" key="8">
    <source>
        <dbReference type="EMBL" id="KAJ5449449.1"/>
    </source>
</evidence>
<feature type="compositionally biased region" description="Polar residues" evidence="5">
    <location>
        <begin position="1"/>
        <end position="11"/>
    </location>
</feature>
<sequence>DGPGNPTSEANGFTPVANGHDVTNDEESPLLPQPDSPEPKKKALVGVGTIIAVLLLGEFVSNADATLVMAAAGHISSEFNRLRNASWLATGYMLGLCAVQPMYGKLSDIFGRKPLLLLSYFLFGTGCIISGIGSQMWVVILGRAISGMGGGGCMTIGSVIITDIVPKREVATWRAYVNISMTLGRSIGGPLGGWLSDTIGWRWLFLLQTPLFVIAAILVIAKLHVDQSTTPAKRDTLSQLRQIDFLGIALLGTSIVAVTGLLDQGGKSFPWRSWVTVVAGGGVLFLLISFVLVEAYVAKDPIFNLRILRRPNVAASYLIGTLQITAQLGMMFSIPLYFQVTQRASVTVAGGHLVPAVIGNTLGGLVAGGFIRRTGYYKILLVLASLIASLSYVLLYFRWNGSTGFWESLDIIPGGLGTGIASAAAFVAMTASLPAEEVAMATSVYMLLVSFAMTAGVTVSNSVLGLEFQRQLRRNLHGPGSETIIKRAMADTDYIAHLTGHLREIVVDCYLSGLNHTYIVSLGCSLAAAFLGLFIRHHQL</sequence>
<keyword evidence="9" id="KW-1185">Reference proteome</keyword>
<comment type="caution">
    <text evidence="8">The sequence shown here is derived from an EMBL/GenBank/DDBJ whole genome shotgun (WGS) entry which is preliminary data.</text>
</comment>
<dbReference type="RefSeq" id="XP_056764984.1">
    <property type="nucleotide sequence ID" value="XM_056909280.1"/>
</dbReference>
<feature type="transmembrane region" description="Helical" evidence="6">
    <location>
        <begin position="274"/>
        <end position="297"/>
    </location>
</feature>
<feature type="transmembrane region" description="Helical" evidence="6">
    <location>
        <begin position="317"/>
        <end position="338"/>
    </location>
</feature>
<name>A0AAD6C3Q6_9EURO</name>
<feature type="transmembrane region" description="Helical" evidence="6">
    <location>
        <begin position="243"/>
        <end position="262"/>
    </location>
</feature>
<reference evidence="8" key="2">
    <citation type="journal article" date="2023" name="IMA Fungus">
        <title>Comparative genomic study of the Penicillium genus elucidates a diverse pangenome and 15 lateral gene transfer events.</title>
        <authorList>
            <person name="Petersen C."/>
            <person name="Sorensen T."/>
            <person name="Nielsen M.R."/>
            <person name="Sondergaard T.E."/>
            <person name="Sorensen J.L."/>
            <person name="Fitzpatrick D.A."/>
            <person name="Frisvad J.C."/>
            <person name="Nielsen K.L."/>
        </authorList>
    </citation>
    <scope>NUCLEOTIDE SEQUENCE</scope>
    <source>
        <strain evidence="8">IBT 16125</strain>
    </source>
</reference>
<evidence type="ECO:0000256" key="2">
    <source>
        <dbReference type="ARBA" id="ARBA00022692"/>
    </source>
</evidence>
<dbReference type="GO" id="GO:0000329">
    <property type="term" value="C:fungal-type vacuole membrane"/>
    <property type="evidence" value="ECO:0007669"/>
    <property type="project" value="TreeGrafter"/>
</dbReference>
<evidence type="ECO:0000256" key="5">
    <source>
        <dbReference type="SAM" id="MobiDB-lite"/>
    </source>
</evidence>
<feature type="domain" description="Major facilitator superfamily (MFS) profile" evidence="7">
    <location>
        <begin position="50"/>
        <end position="540"/>
    </location>
</feature>
<dbReference type="Gene3D" id="1.20.1720.10">
    <property type="entry name" value="Multidrug resistance protein D"/>
    <property type="match status" value="1"/>
</dbReference>
<feature type="region of interest" description="Disordered" evidence="5">
    <location>
        <begin position="1"/>
        <end position="38"/>
    </location>
</feature>
<dbReference type="SUPFAM" id="SSF103473">
    <property type="entry name" value="MFS general substrate transporter"/>
    <property type="match status" value="2"/>
</dbReference>
<feature type="transmembrane region" description="Helical" evidence="6">
    <location>
        <begin position="379"/>
        <end position="399"/>
    </location>
</feature>
<feature type="transmembrane region" description="Helical" evidence="6">
    <location>
        <begin position="344"/>
        <end position="367"/>
    </location>
</feature>
<feature type="transmembrane region" description="Helical" evidence="6">
    <location>
        <begin position="85"/>
        <end position="103"/>
    </location>
</feature>
<accession>A0AAD6C3Q6</accession>
<evidence type="ECO:0000256" key="1">
    <source>
        <dbReference type="ARBA" id="ARBA00004141"/>
    </source>
</evidence>
<dbReference type="Pfam" id="PF07690">
    <property type="entry name" value="MFS_1"/>
    <property type="match status" value="1"/>
</dbReference>